<evidence type="ECO:0000313" key="2">
    <source>
        <dbReference type="Proteomes" id="UP000738349"/>
    </source>
</evidence>
<proteinExistence type="predicted"/>
<sequence length="110" mass="12500">MYCMKLLMNAPQPITREYEMDCRATPDLSCGHCDCFAAEILQTLISSFRTVEDLFDNTTITSVCGRGECKDWIRKEVQDTLSAAIRYHCLKTLGIVFLGECWGAKHAGRW</sequence>
<gene>
    <name evidence="1" type="ORF">EDB81DRAFT_808653</name>
</gene>
<comment type="caution">
    <text evidence="1">The sequence shown here is derived from an EMBL/GenBank/DDBJ whole genome shotgun (WGS) entry which is preliminary data.</text>
</comment>
<name>A0A9P9IQS2_9HYPO</name>
<organism evidence="1 2">
    <name type="scientific">Dactylonectria macrodidyma</name>
    <dbReference type="NCBI Taxonomy" id="307937"/>
    <lineage>
        <taxon>Eukaryota</taxon>
        <taxon>Fungi</taxon>
        <taxon>Dikarya</taxon>
        <taxon>Ascomycota</taxon>
        <taxon>Pezizomycotina</taxon>
        <taxon>Sordariomycetes</taxon>
        <taxon>Hypocreomycetidae</taxon>
        <taxon>Hypocreales</taxon>
        <taxon>Nectriaceae</taxon>
        <taxon>Dactylonectria</taxon>
    </lineage>
</organism>
<reference evidence="1" key="1">
    <citation type="journal article" date="2021" name="Nat. Commun.">
        <title>Genetic determinants of endophytism in the Arabidopsis root mycobiome.</title>
        <authorList>
            <person name="Mesny F."/>
            <person name="Miyauchi S."/>
            <person name="Thiergart T."/>
            <person name="Pickel B."/>
            <person name="Atanasova L."/>
            <person name="Karlsson M."/>
            <person name="Huettel B."/>
            <person name="Barry K.W."/>
            <person name="Haridas S."/>
            <person name="Chen C."/>
            <person name="Bauer D."/>
            <person name="Andreopoulos W."/>
            <person name="Pangilinan J."/>
            <person name="LaButti K."/>
            <person name="Riley R."/>
            <person name="Lipzen A."/>
            <person name="Clum A."/>
            <person name="Drula E."/>
            <person name="Henrissat B."/>
            <person name="Kohler A."/>
            <person name="Grigoriev I.V."/>
            <person name="Martin F.M."/>
            <person name="Hacquard S."/>
        </authorList>
    </citation>
    <scope>NUCLEOTIDE SEQUENCE</scope>
    <source>
        <strain evidence="1">MPI-CAGE-AT-0147</strain>
    </source>
</reference>
<dbReference type="Proteomes" id="UP000738349">
    <property type="component" value="Unassembled WGS sequence"/>
</dbReference>
<protein>
    <submittedName>
        <fullName evidence="1">Uncharacterized protein</fullName>
    </submittedName>
</protein>
<dbReference type="AlphaFoldDB" id="A0A9P9IQS2"/>
<dbReference type="EMBL" id="JAGMUV010000018">
    <property type="protein sequence ID" value="KAH7129061.1"/>
    <property type="molecule type" value="Genomic_DNA"/>
</dbReference>
<accession>A0A9P9IQS2</accession>
<evidence type="ECO:0000313" key="1">
    <source>
        <dbReference type="EMBL" id="KAH7129061.1"/>
    </source>
</evidence>
<keyword evidence="2" id="KW-1185">Reference proteome</keyword>